<protein>
    <recommendedName>
        <fullName evidence="3">Non-haem dioxygenase N-terminal domain-containing protein</fullName>
    </recommendedName>
</protein>
<comment type="caution">
    <text evidence="4">The sequence shown here is derived from an EMBL/GenBank/DDBJ whole genome shotgun (WGS) entry which is preliminary data.</text>
</comment>
<name>A0AAV3QIW8_LITER</name>
<dbReference type="InterPro" id="IPR027443">
    <property type="entry name" value="IPNS-like_sf"/>
</dbReference>
<dbReference type="GO" id="GO:0046872">
    <property type="term" value="F:metal ion binding"/>
    <property type="evidence" value="ECO:0007669"/>
    <property type="project" value="UniProtKB-KW"/>
</dbReference>
<proteinExistence type="predicted"/>
<dbReference type="Proteomes" id="UP001454036">
    <property type="component" value="Unassembled WGS sequence"/>
</dbReference>
<dbReference type="InterPro" id="IPR026992">
    <property type="entry name" value="DIOX_N"/>
</dbReference>
<dbReference type="Gene3D" id="2.60.120.330">
    <property type="entry name" value="B-lactam Antibiotic, Isopenicillin N Synthase, Chain"/>
    <property type="match status" value="1"/>
</dbReference>
<keyword evidence="5" id="KW-1185">Reference proteome</keyword>
<dbReference type="AlphaFoldDB" id="A0AAV3QIW8"/>
<organism evidence="4 5">
    <name type="scientific">Lithospermum erythrorhizon</name>
    <name type="common">Purple gromwell</name>
    <name type="synonym">Lithospermum officinale var. erythrorhizon</name>
    <dbReference type="NCBI Taxonomy" id="34254"/>
    <lineage>
        <taxon>Eukaryota</taxon>
        <taxon>Viridiplantae</taxon>
        <taxon>Streptophyta</taxon>
        <taxon>Embryophyta</taxon>
        <taxon>Tracheophyta</taxon>
        <taxon>Spermatophyta</taxon>
        <taxon>Magnoliopsida</taxon>
        <taxon>eudicotyledons</taxon>
        <taxon>Gunneridae</taxon>
        <taxon>Pentapetalae</taxon>
        <taxon>asterids</taxon>
        <taxon>lamiids</taxon>
        <taxon>Boraginales</taxon>
        <taxon>Boraginaceae</taxon>
        <taxon>Boraginoideae</taxon>
        <taxon>Lithospermeae</taxon>
        <taxon>Lithospermum</taxon>
    </lineage>
</organism>
<dbReference type="Pfam" id="PF14226">
    <property type="entry name" value="DIOX_N"/>
    <property type="match status" value="1"/>
</dbReference>
<dbReference type="GO" id="GO:0016706">
    <property type="term" value="F:2-oxoglutarate-dependent dioxygenase activity"/>
    <property type="evidence" value="ECO:0007669"/>
    <property type="project" value="UniProtKB-ARBA"/>
</dbReference>
<keyword evidence="2" id="KW-0408">Iron</keyword>
<reference evidence="4 5" key="1">
    <citation type="submission" date="2024-01" db="EMBL/GenBank/DDBJ databases">
        <title>The complete chloroplast genome sequence of Lithospermum erythrorhizon: insights into the phylogenetic relationship among Boraginaceae species and the maternal lineages of purple gromwells.</title>
        <authorList>
            <person name="Okada T."/>
            <person name="Watanabe K."/>
        </authorList>
    </citation>
    <scope>NUCLEOTIDE SEQUENCE [LARGE SCALE GENOMIC DNA]</scope>
</reference>
<evidence type="ECO:0000259" key="3">
    <source>
        <dbReference type="Pfam" id="PF14226"/>
    </source>
</evidence>
<evidence type="ECO:0000256" key="1">
    <source>
        <dbReference type="ARBA" id="ARBA00022723"/>
    </source>
</evidence>
<feature type="domain" description="Non-haem dioxygenase N-terminal" evidence="3">
    <location>
        <begin position="37"/>
        <end position="71"/>
    </location>
</feature>
<dbReference type="SUPFAM" id="SSF51197">
    <property type="entry name" value="Clavaminate synthase-like"/>
    <property type="match status" value="1"/>
</dbReference>
<accession>A0AAV3QIW8</accession>
<sequence length="75" mass="8648">MEKLVCNWSDGRTLPEEYVFPQDKRPGNVVIPSCDNIPVIDFKNAQGGNQERAHIIKQILEASQDYGFFQVLYIY</sequence>
<keyword evidence="1" id="KW-0479">Metal-binding</keyword>
<gene>
    <name evidence="4" type="ORF">LIER_18912</name>
</gene>
<evidence type="ECO:0000256" key="2">
    <source>
        <dbReference type="ARBA" id="ARBA00023004"/>
    </source>
</evidence>
<dbReference type="EMBL" id="BAABME010004596">
    <property type="protein sequence ID" value="GAA0162921.1"/>
    <property type="molecule type" value="Genomic_DNA"/>
</dbReference>
<evidence type="ECO:0000313" key="5">
    <source>
        <dbReference type="Proteomes" id="UP001454036"/>
    </source>
</evidence>
<evidence type="ECO:0000313" key="4">
    <source>
        <dbReference type="EMBL" id="GAA0162921.1"/>
    </source>
</evidence>